<reference evidence="3 4" key="1">
    <citation type="submission" date="2018-08" db="EMBL/GenBank/DDBJ databases">
        <title>A genome reference for cultivated species of the human gut microbiota.</title>
        <authorList>
            <person name="Zou Y."/>
            <person name="Xue W."/>
            <person name="Luo G."/>
        </authorList>
    </citation>
    <scope>NUCLEOTIDE SEQUENCE [LARGE SCALE GENOMIC DNA]</scope>
    <source>
        <strain evidence="3 4">AM27-17</strain>
    </source>
</reference>
<dbReference type="Gene3D" id="3.30.379.10">
    <property type="entry name" value="Chitobiase/beta-hexosaminidase domain 2-like"/>
    <property type="match status" value="1"/>
</dbReference>
<dbReference type="InterPro" id="IPR041437">
    <property type="entry name" value="GH115_C"/>
</dbReference>
<dbReference type="RefSeq" id="WP_118223006.1">
    <property type="nucleotide sequence ID" value="NZ_JADMTM010000001.1"/>
</dbReference>
<name>A0A414L5B0_9BACE</name>
<dbReference type="InterPro" id="IPR031924">
    <property type="entry name" value="GH115"/>
</dbReference>
<proteinExistence type="predicted"/>
<evidence type="ECO:0000313" key="3">
    <source>
        <dbReference type="EMBL" id="RHE89832.1"/>
    </source>
</evidence>
<dbReference type="Gene3D" id="2.60.120.1620">
    <property type="match status" value="1"/>
</dbReference>
<dbReference type="SUPFAM" id="SSF55545">
    <property type="entry name" value="beta-N-acetylhexosaminidase-like domain"/>
    <property type="match status" value="1"/>
</dbReference>
<dbReference type="Gene3D" id="1.20.58.2150">
    <property type="match status" value="1"/>
</dbReference>
<dbReference type="GO" id="GO:0016787">
    <property type="term" value="F:hydrolase activity"/>
    <property type="evidence" value="ECO:0007669"/>
    <property type="project" value="UniProtKB-KW"/>
</dbReference>
<dbReference type="Proteomes" id="UP000285650">
    <property type="component" value="Unassembled WGS sequence"/>
</dbReference>
<gene>
    <name evidence="3" type="ORF">DW712_17125</name>
</gene>
<evidence type="ECO:0000259" key="2">
    <source>
        <dbReference type="Pfam" id="PF17829"/>
    </source>
</evidence>
<comment type="caution">
    <text evidence="3">The sequence shown here is derived from an EMBL/GenBank/DDBJ whole genome shotgun (WGS) entry which is preliminary data.</text>
</comment>
<dbReference type="Pfam" id="PF15979">
    <property type="entry name" value="Glyco_hydro_115"/>
    <property type="match status" value="1"/>
</dbReference>
<dbReference type="PANTHER" id="PTHR37842:SF2">
    <property type="entry name" value="GYLCOSYL HYDROLASE 115 C-TERMINAL DOMAIN-CONTAINING PROTEIN"/>
    <property type="match status" value="1"/>
</dbReference>
<dbReference type="EMBL" id="QSKV01000012">
    <property type="protein sequence ID" value="RHE89832.1"/>
    <property type="molecule type" value="Genomic_DNA"/>
</dbReference>
<dbReference type="Gene3D" id="3.20.20.520">
    <property type="entry name" value="Glycosyl hydrolase family 115"/>
    <property type="match status" value="1"/>
</dbReference>
<sequence>MILKIEKKCWLLLAIVVCITSFTGIETVYAVNKTAVTSRDEFVWFNGRQAITYSISKSVSPVVTVALDMFVGDMKQVTGVLPQKVSTGTSAVRIIQLDKHQAIVKELKRSGVPVDNLKAKKDAFFIKVTGDSGQRQLLVVGSDGRGTAYGILELSRLAGVSPWVWWGDVTPMQKEYLSVPADYTTFQSPSVEYRGIFLNDEDWSLQPWSWKNFEPSDIKGRIGARTYKEIFKLLMRLRANAIWPGMHGITTPFYFVPGAKEAADSCGILIGTSHCEPMMRNNVGEWKVSERGDYNYMTNREGVQSYWIERLKEAGTYENFYTMGMRGIHDSGMEGVKTLQEKTDALQQVINDQRELLAKYVNKNVTKIPQAFVPYKEVLQIMENGLQVPEDITLIWCDDNYGYMTRLSDKEQQKRSGGAGVYYHLSYWGRPHDYMWLCTTQPGLVYNEMKQAYDCNARRLWVVNVHDLKPAAYNLELFLDMAWNIHSVSPSTLKEHQKNWLCREFGQEAGEKLLPVMLEFYRLCGIRKPEFMGWNQVELDKRKYTKGWSPVENTDFSLTEFGGELDRYLESYDAIKKIVSEVESVIPQGRKDAFFAQIKYPVFGAAAMSVKMLEAQRARCIFPGSCDTTLWTREDRLMAACAKSIRAYQEIRELTDYYNNELAGGKWKYSMCHNPRDLYVFYPPTVPVWLTDNELEKYASLDNPVSLPLEEAAKDSCIVSNACAYSKASEGVEIIQSLGHSMNAVSLPKGQTITFEFESLWEGEAVLRTAVIPTQPNDKGDIRFCVSIDGEASRVCSFKEGFRTEAWKQNVLRGQAVRNTEHTLTKGRHTLSITALDDHVLIDQWMIDFKPERAFYVFPVNPVY</sequence>
<dbReference type="InterPro" id="IPR042301">
    <property type="entry name" value="GH115_sf"/>
</dbReference>
<dbReference type="AlphaFoldDB" id="A0A414L5B0"/>
<evidence type="ECO:0000256" key="1">
    <source>
        <dbReference type="ARBA" id="ARBA00022801"/>
    </source>
</evidence>
<dbReference type="GO" id="GO:0005975">
    <property type="term" value="P:carbohydrate metabolic process"/>
    <property type="evidence" value="ECO:0007669"/>
    <property type="project" value="UniProtKB-ARBA"/>
</dbReference>
<dbReference type="InterPro" id="IPR029018">
    <property type="entry name" value="Hex-like_dom2"/>
</dbReference>
<keyword evidence="1" id="KW-0378">Hydrolase</keyword>
<dbReference type="PANTHER" id="PTHR37842">
    <property type="match status" value="1"/>
</dbReference>
<protein>
    <recommendedName>
        <fullName evidence="2">Gylcosyl hydrolase 115 C-terminal domain-containing protein</fullName>
    </recommendedName>
</protein>
<evidence type="ECO:0000313" key="4">
    <source>
        <dbReference type="Proteomes" id="UP000285650"/>
    </source>
</evidence>
<organism evidence="3 4">
    <name type="scientific">Bacteroides intestinalis</name>
    <dbReference type="NCBI Taxonomy" id="329854"/>
    <lineage>
        <taxon>Bacteria</taxon>
        <taxon>Pseudomonadati</taxon>
        <taxon>Bacteroidota</taxon>
        <taxon>Bacteroidia</taxon>
        <taxon>Bacteroidales</taxon>
        <taxon>Bacteroidaceae</taxon>
        <taxon>Bacteroides</taxon>
    </lineage>
</organism>
<accession>A0A414L5B0</accession>
<feature type="domain" description="Gylcosyl hydrolase 115 C-terminal" evidence="2">
    <location>
        <begin position="725"/>
        <end position="853"/>
    </location>
</feature>
<dbReference type="Pfam" id="PF17829">
    <property type="entry name" value="GH115_C"/>
    <property type="match status" value="1"/>
</dbReference>